<name>A0A937D5S1_9FLAO</name>
<keyword evidence="1" id="KW-1133">Transmembrane helix</keyword>
<evidence type="ECO:0008006" key="4">
    <source>
        <dbReference type="Google" id="ProtNLM"/>
    </source>
</evidence>
<dbReference type="RefSeq" id="WP_201918750.1">
    <property type="nucleotide sequence ID" value="NZ_BAABAX010000005.1"/>
</dbReference>
<keyword evidence="3" id="KW-1185">Reference proteome</keyword>
<evidence type="ECO:0000313" key="2">
    <source>
        <dbReference type="EMBL" id="MBL0683604.1"/>
    </source>
</evidence>
<dbReference type="Proteomes" id="UP000651057">
    <property type="component" value="Unassembled WGS sequence"/>
</dbReference>
<protein>
    <recommendedName>
        <fullName evidence="4">Annexin</fullName>
    </recommendedName>
</protein>
<keyword evidence="1" id="KW-0472">Membrane</keyword>
<dbReference type="SUPFAM" id="SSF47874">
    <property type="entry name" value="Annexin"/>
    <property type="match status" value="1"/>
</dbReference>
<keyword evidence="1" id="KW-0812">Transmembrane</keyword>
<gene>
    <name evidence="2" type="ORF">JJQ60_08755</name>
</gene>
<dbReference type="GO" id="GO:0005509">
    <property type="term" value="F:calcium ion binding"/>
    <property type="evidence" value="ECO:0007669"/>
    <property type="project" value="InterPro"/>
</dbReference>
<dbReference type="EMBL" id="JAERQJ010000003">
    <property type="protein sequence ID" value="MBL0683604.1"/>
    <property type="molecule type" value="Genomic_DNA"/>
</dbReference>
<organism evidence="2 3">
    <name type="scientific">Aquimarina mytili</name>
    <dbReference type="NCBI Taxonomy" id="874423"/>
    <lineage>
        <taxon>Bacteria</taxon>
        <taxon>Pseudomonadati</taxon>
        <taxon>Bacteroidota</taxon>
        <taxon>Flavobacteriia</taxon>
        <taxon>Flavobacteriales</taxon>
        <taxon>Flavobacteriaceae</taxon>
        <taxon>Aquimarina</taxon>
    </lineage>
</organism>
<evidence type="ECO:0000313" key="3">
    <source>
        <dbReference type="Proteomes" id="UP000651057"/>
    </source>
</evidence>
<dbReference type="GO" id="GO:0005544">
    <property type="term" value="F:calcium-dependent phospholipid binding"/>
    <property type="evidence" value="ECO:0007669"/>
    <property type="project" value="InterPro"/>
</dbReference>
<dbReference type="InterPro" id="IPR037104">
    <property type="entry name" value="Annexin_sf"/>
</dbReference>
<proteinExistence type="predicted"/>
<dbReference type="Gene3D" id="1.10.220.10">
    <property type="entry name" value="Annexin"/>
    <property type="match status" value="1"/>
</dbReference>
<feature type="transmembrane region" description="Helical" evidence="1">
    <location>
        <begin position="25"/>
        <end position="46"/>
    </location>
</feature>
<dbReference type="AlphaFoldDB" id="A0A937D5S1"/>
<reference evidence="2" key="1">
    <citation type="submission" date="2021-01" db="EMBL/GenBank/DDBJ databases">
        <authorList>
            <person name="Zhong Y.L."/>
        </authorList>
    </citation>
    <scope>NUCLEOTIDE SEQUENCE</scope>
    <source>
        <strain evidence="2">KCTC 23302</strain>
    </source>
</reference>
<sequence length="142" mass="15766">MALPAATLAMQAIKSKPKVKVSSKVTTVLLATGFGLGAFFGVRALVRKFKRNTRERLALREGNPASFATQLKMAFENDNAFGWGTDEEMVYRTLEQVPSASLMRRVLRAYKDLYNSNLSADLKNELSTQEYAIALDIINSKT</sequence>
<accession>A0A937D5S1</accession>
<evidence type="ECO:0000256" key="1">
    <source>
        <dbReference type="SAM" id="Phobius"/>
    </source>
</evidence>
<comment type="caution">
    <text evidence="2">The sequence shown here is derived from an EMBL/GenBank/DDBJ whole genome shotgun (WGS) entry which is preliminary data.</text>
</comment>